<name>A0ABS2KQ29_9NOCA</name>
<proteinExistence type="predicted"/>
<dbReference type="EMBL" id="JAFBBK010000001">
    <property type="protein sequence ID" value="MBM7414074.1"/>
    <property type="molecule type" value="Genomic_DNA"/>
</dbReference>
<keyword evidence="1" id="KW-1133">Transmembrane helix</keyword>
<evidence type="ECO:0000313" key="3">
    <source>
        <dbReference type="Proteomes" id="UP000703038"/>
    </source>
</evidence>
<feature type="transmembrane region" description="Helical" evidence="1">
    <location>
        <begin position="63"/>
        <end position="85"/>
    </location>
</feature>
<comment type="caution">
    <text evidence="2">The sequence shown here is derived from an EMBL/GenBank/DDBJ whole genome shotgun (WGS) entry which is preliminary data.</text>
</comment>
<dbReference type="RefSeq" id="WP_204866852.1">
    <property type="nucleotide sequence ID" value="NZ_JAFBBK010000001.1"/>
</dbReference>
<feature type="transmembrane region" description="Helical" evidence="1">
    <location>
        <begin position="106"/>
        <end position="133"/>
    </location>
</feature>
<evidence type="ECO:0000256" key="1">
    <source>
        <dbReference type="SAM" id="Phobius"/>
    </source>
</evidence>
<protein>
    <recommendedName>
        <fullName evidence="4">ABC transporter permease</fullName>
    </recommendedName>
</protein>
<dbReference type="Proteomes" id="UP000703038">
    <property type="component" value="Unassembled WGS sequence"/>
</dbReference>
<keyword evidence="3" id="KW-1185">Reference proteome</keyword>
<sequence length="259" mass="25740">MSPTAGGLLRSEIRRVGSLRSWWALGLPPVLIGGFASAVYAAIASSDALTGVDDANRVAALIGLYVTVGVSVLFAAVFGAVHAATDLRHGAASTTFLAAPRRGQVVAARILVSAAVGAAYAVVSVLVSVASLALFGGNAVVDDGLLIAICLLGIVVSALWCVLGCGLGLLTGSPAIAAIVVVAWLPIGELVVIAVLSGIGADAVAALLPGATTVAVLAADRGTNGDMLLPFSAAVIGLLLWTIGIAGAGWLRTTRRDVS</sequence>
<evidence type="ECO:0008006" key="4">
    <source>
        <dbReference type="Google" id="ProtNLM"/>
    </source>
</evidence>
<feature type="transmembrane region" description="Helical" evidence="1">
    <location>
        <begin position="228"/>
        <end position="251"/>
    </location>
</feature>
<evidence type="ECO:0000313" key="2">
    <source>
        <dbReference type="EMBL" id="MBM7414074.1"/>
    </source>
</evidence>
<feature type="transmembrane region" description="Helical" evidence="1">
    <location>
        <begin position="145"/>
        <end position="170"/>
    </location>
</feature>
<feature type="transmembrane region" description="Helical" evidence="1">
    <location>
        <begin position="177"/>
        <end position="208"/>
    </location>
</feature>
<organism evidence="2 3">
    <name type="scientific">Rhodococcoides corynebacterioides</name>
    <dbReference type="NCBI Taxonomy" id="53972"/>
    <lineage>
        <taxon>Bacteria</taxon>
        <taxon>Bacillati</taxon>
        <taxon>Actinomycetota</taxon>
        <taxon>Actinomycetes</taxon>
        <taxon>Mycobacteriales</taxon>
        <taxon>Nocardiaceae</taxon>
        <taxon>Rhodococcoides</taxon>
    </lineage>
</organism>
<keyword evidence="1" id="KW-0812">Transmembrane</keyword>
<keyword evidence="1" id="KW-0472">Membrane</keyword>
<feature type="transmembrane region" description="Helical" evidence="1">
    <location>
        <begin position="21"/>
        <end position="43"/>
    </location>
</feature>
<accession>A0ABS2KQ29</accession>
<gene>
    <name evidence="2" type="ORF">JOE42_000807</name>
</gene>
<reference evidence="2 3" key="1">
    <citation type="submission" date="2021-01" db="EMBL/GenBank/DDBJ databases">
        <title>Genomics of switchgrass bacterial isolates.</title>
        <authorList>
            <person name="Shade A."/>
        </authorList>
    </citation>
    <scope>NUCLEOTIDE SEQUENCE [LARGE SCALE GENOMIC DNA]</scope>
    <source>
        <strain evidence="2 3">PvP111</strain>
    </source>
</reference>